<protein>
    <recommendedName>
        <fullName evidence="3">Required for respiratory growth protein 7, mitochondrial</fullName>
    </recommendedName>
</protein>
<proteinExistence type="inferred from homology"/>
<reference evidence="5 6" key="1">
    <citation type="submission" date="2016-08" db="EMBL/GenBank/DDBJ databases">
        <title>Draft genome sequence of allopolyploid Zygosaccharomyces rouxii.</title>
        <authorList>
            <person name="Watanabe J."/>
            <person name="Uehara K."/>
            <person name="Mogi Y."/>
            <person name="Tsukioka Y."/>
        </authorList>
    </citation>
    <scope>NUCLEOTIDE SEQUENCE [LARGE SCALE GENOMIC DNA]</scope>
    <source>
        <strain evidence="5 6">NBRC 110957</strain>
    </source>
</reference>
<evidence type="ECO:0000313" key="6">
    <source>
        <dbReference type="Proteomes" id="UP000187013"/>
    </source>
</evidence>
<keyword evidence="4" id="KW-0496">Mitochondrion</keyword>
<dbReference type="PANTHER" id="PTHR28133:SF1">
    <property type="entry name" value="REQUIRED FOR RESPIRATORY GROWTH PROTEIN 7, MITOCHONDRIAL"/>
    <property type="match status" value="1"/>
</dbReference>
<evidence type="ECO:0000256" key="1">
    <source>
        <dbReference type="ARBA" id="ARBA00004173"/>
    </source>
</evidence>
<dbReference type="InterPro" id="IPR018828">
    <property type="entry name" value="RRG7"/>
</dbReference>
<evidence type="ECO:0000256" key="4">
    <source>
        <dbReference type="ARBA" id="ARBA00023128"/>
    </source>
</evidence>
<dbReference type="PANTHER" id="PTHR28133">
    <property type="entry name" value="REQUIRED FOR RESPIRATORY GROWTH PROTEIN 7, MITOCHONDRIAL"/>
    <property type="match status" value="1"/>
</dbReference>
<comment type="caution">
    <text evidence="5">The sequence shown here is derived from an EMBL/GenBank/DDBJ whole genome shotgun (WGS) entry which is preliminary data.</text>
</comment>
<evidence type="ECO:0000256" key="2">
    <source>
        <dbReference type="ARBA" id="ARBA00009554"/>
    </source>
</evidence>
<dbReference type="Proteomes" id="UP000187013">
    <property type="component" value="Unassembled WGS sequence"/>
</dbReference>
<accession>A0A1Q3A3K9</accession>
<comment type="similarity">
    <text evidence="2">Belongs to the RRG7 family.</text>
</comment>
<organism evidence="5 6">
    <name type="scientific">Zygosaccharomyces rouxii</name>
    <dbReference type="NCBI Taxonomy" id="4956"/>
    <lineage>
        <taxon>Eukaryota</taxon>
        <taxon>Fungi</taxon>
        <taxon>Dikarya</taxon>
        <taxon>Ascomycota</taxon>
        <taxon>Saccharomycotina</taxon>
        <taxon>Saccharomycetes</taxon>
        <taxon>Saccharomycetales</taxon>
        <taxon>Saccharomycetaceae</taxon>
        <taxon>Zygosaccharomyces</taxon>
    </lineage>
</organism>
<dbReference type="EMBL" id="BDGX01000021">
    <property type="protein sequence ID" value="GAV50311.1"/>
    <property type="molecule type" value="Genomic_DNA"/>
</dbReference>
<name>A0A1Q3A3K9_ZYGRO</name>
<evidence type="ECO:0000256" key="3">
    <source>
        <dbReference type="ARBA" id="ARBA00014638"/>
    </source>
</evidence>
<dbReference type="AlphaFoldDB" id="A0A1Q3A3K9"/>
<dbReference type="eggNOG" id="ENOG502RZ1Q">
    <property type="taxonomic scope" value="Eukaryota"/>
</dbReference>
<comment type="subcellular location">
    <subcellularLocation>
        <location evidence="1">Mitochondrion</location>
    </subcellularLocation>
</comment>
<sequence>MSRLKAINGIMLRPIIWKRPSSNDAILQFIRQNQEISQSSVFQGTLYEHTVMRELSGKLSMNQLQKIGGSHDRGVDVRGQWPLDFVFGQVTKVVPLDAVPKRCKIHGTTLKPLRCKIEENDGKLDPLKALVQCKAFSGSKVSPREFRELVGTFASIVPDSQRNRSVILMCSPNLLTKEGLSLINTVKVPLIYLRIEMLQRIGDNYDVDNSGRLLNYYENDYAAALLQGCGIKEWLKLSLYRR</sequence>
<dbReference type="GO" id="GO:0005739">
    <property type="term" value="C:mitochondrion"/>
    <property type="evidence" value="ECO:0007669"/>
    <property type="project" value="UniProtKB-SubCell"/>
</dbReference>
<dbReference type="OrthoDB" id="20734at2759"/>
<evidence type="ECO:0000313" key="5">
    <source>
        <dbReference type="EMBL" id="GAV50311.1"/>
    </source>
</evidence>
<dbReference type="Pfam" id="PF10356">
    <property type="entry name" value="RRG7"/>
    <property type="match status" value="1"/>
</dbReference>
<gene>
    <name evidence="5" type="ORF">ZYGR_0U01670</name>
</gene>